<evidence type="ECO:0000313" key="3">
    <source>
        <dbReference type="Proteomes" id="UP001344632"/>
    </source>
</evidence>
<feature type="transmembrane region" description="Helical" evidence="1">
    <location>
        <begin position="12"/>
        <end position="32"/>
    </location>
</feature>
<keyword evidence="1" id="KW-0472">Membrane</keyword>
<comment type="caution">
    <text evidence="2">The sequence shown here is derived from an EMBL/GenBank/DDBJ whole genome shotgun (WGS) entry which is preliminary data.</text>
</comment>
<feature type="transmembrane region" description="Helical" evidence="1">
    <location>
        <begin position="69"/>
        <end position="97"/>
    </location>
</feature>
<sequence length="101" mass="10962">MKEVYARRYSSWSWVALGIGLMCFIFVFGGPLRISAVGYAEGDLFVALLTVAGLSLSIVGLTRRSEKKGVLWVSLVLSLSLPLFWTFILAGLITGLIPLAP</sequence>
<protein>
    <submittedName>
        <fullName evidence="2">Uncharacterized protein</fullName>
    </submittedName>
</protein>
<gene>
    <name evidence="2" type="ORF">P4H66_15020</name>
</gene>
<reference evidence="2 3" key="1">
    <citation type="submission" date="2023-03" db="EMBL/GenBank/DDBJ databases">
        <title>Bacillus Genome Sequencing.</title>
        <authorList>
            <person name="Dunlap C."/>
        </authorList>
    </citation>
    <scope>NUCLEOTIDE SEQUENCE [LARGE SCALE GENOMIC DNA]</scope>
    <source>
        <strain evidence="2 3">BD-525</strain>
    </source>
</reference>
<accession>A0ABU6GSL4</accession>
<dbReference type="Proteomes" id="UP001344632">
    <property type="component" value="Unassembled WGS sequence"/>
</dbReference>
<keyword evidence="1" id="KW-0812">Transmembrane</keyword>
<evidence type="ECO:0000313" key="2">
    <source>
        <dbReference type="EMBL" id="MEC0241162.1"/>
    </source>
</evidence>
<dbReference type="RefSeq" id="WP_326088878.1">
    <property type="nucleotide sequence ID" value="NZ_JARLKZ010000008.1"/>
</dbReference>
<name>A0ABU6GSL4_9BACL</name>
<keyword evidence="1" id="KW-1133">Transmembrane helix</keyword>
<evidence type="ECO:0000256" key="1">
    <source>
        <dbReference type="SAM" id="Phobius"/>
    </source>
</evidence>
<keyword evidence="3" id="KW-1185">Reference proteome</keyword>
<organism evidence="2 3">
    <name type="scientific">Paenibacillus dokdonensis</name>
    <dbReference type="NCBI Taxonomy" id="2567944"/>
    <lineage>
        <taxon>Bacteria</taxon>
        <taxon>Bacillati</taxon>
        <taxon>Bacillota</taxon>
        <taxon>Bacilli</taxon>
        <taxon>Bacillales</taxon>
        <taxon>Paenibacillaceae</taxon>
        <taxon>Paenibacillus</taxon>
    </lineage>
</organism>
<proteinExistence type="predicted"/>
<feature type="transmembrane region" description="Helical" evidence="1">
    <location>
        <begin position="44"/>
        <end position="62"/>
    </location>
</feature>
<dbReference type="EMBL" id="JARLKZ010000008">
    <property type="protein sequence ID" value="MEC0241162.1"/>
    <property type="molecule type" value="Genomic_DNA"/>
</dbReference>